<dbReference type="CDD" id="cd06261">
    <property type="entry name" value="TM_PBP2"/>
    <property type="match status" value="1"/>
</dbReference>
<evidence type="ECO:0000313" key="9">
    <source>
        <dbReference type="EMBL" id="OTP18328.1"/>
    </source>
</evidence>
<keyword evidence="5 7" id="KW-1133">Transmembrane helix</keyword>
<evidence type="ECO:0000256" key="3">
    <source>
        <dbReference type="ARBA" id="ARBA00022475"/>
    </source>
</evidence>
<proteinExistence type="inferred from homology"/>
<accession>A0A242KC15</accession>
<reference evidence="10" key="3">
    <citation type="submission" date="2024-03" db="EMBL/GenBank/DDBJ databases">
        <title>The Genome Sequence of Enterococcus sp. DIV0242b.</title>
        <authorList>
            <consortium name="The Broad Institute Genomics Platform"/>
            <consortium name="The Broad Institute Microbial Omics Core"/>
            <consortium name="The Broad Institute Genomic Center for Infectious Diseases"/>
            <person name="Earl A."/>
            <person name="Manson A."/>
            <person name="Gilmore M."/>
            <person name="Schwartman J."/>
            <person name="Shea T."/>
            <person name="Abouelleil A."/>
            <person name="Cao P."/>
            <person name="Chapman S."/>
            <person name="Cusick C."/>
            <person name="Young S."/>
            <person name="Neafsey D."/>
            <person name="Nusbaum C."/>
            <person name="Birren B."/>
        </authorList>
    </citation>
    <scope>NUCLEOTIDE SEQUENCE</scope>
    <source>
        <strain evidence="10">9E7_DIV0242</strain>
    </source>
</reference>
<feature type="transmembrane region" description="Helical" evidence="7">
    <location>
        <begin position="92"/>
        <end position="111"/>
    </location>
</feature>
<dbReference type="SUPFAM" id="SSF161098">
    <property type="entry name" value="MetI-like"/>
    <property type="match status" value="1"/>
</dbReference>
<dbReference type="PANTHER" id="PTHR43744">
    <property type="entry name" value="ABC TRANSPORTER PERMEASE PROTEIN MG189-RELATED-RELATED"/>
    <property type="match status" value="1"/>
</dbReference>
<evidence type="ECO:0000313" key="11">
    <source>
        <dbReference type="Proteomes" id="UP000195141"/>
    </source>
</evidence>
<dbReference type="Pfam" id="PF00528">
    <property type="entry name" value="BPD_transp_1"/>
    <property type="match status" value="1"/>
</dbReference>
<organism evidence="9">
    <name type="scientific">Candidatus Enterococcus clewellii</name>
    <dbReference type="NCBI Taxonomy" id="1834193"/>
    <lineage>
        <taxon>Bacteria</taxon>
        <taxon>Bacillati</taxon>
        <taxon>Bacillota</taxon>
        <taxon>Bacilli</taxon>
        <taxon>Lactobacillales</taxon>
        <taxon>Enterococcaceae</taxon>
        <taxon>Enterococcus</taxon>
    </lineage>
</organism>
<dbReference type="AlphaFoldDB" id="A0A242KC15"/>
<feature type="transmembrane region" description="Helical" evidence="7">
    <location>
        <begin position="156"/>
        <end position="173"/>
    </location>
</feature>
<dbReference type="InterPro" id="IPR000515">
    <property type="entry name" value="MetI-like"/>
</dbReference>
<evidence type="ECO:0000256" key="5">
    <source>
        <dbReference type="ARBA" id="ARBA00022989"/>
    </source>
</evidence>
<evidence type="ECO:0000256" key="7">
    <source>
        <dbReference type="RuleBase" id="RU363032"/>
    </source>
</evidence>
<feature type="domain" description="ABC transmembrane type-1" evidence="8">
    <location>
        <begin position="88"/>
        <end position="277"/>
    </location>
</feature>
<name>A0A242KC15_9ENTE</name>
<evidence type="ECO:0000259" key="8">
    <source>
        <dbReference type="PROSITE" id="PS50928"/>
    </source>
</evidence>
<evidence type="ECO:0000256" key="6">
    <source>
        <dbReference type="ARBA" id="ARBA00023136"/>
    </source>
</evidence>
<feature type="transmembrane region" description="Helical" evidence="7">
    <location>
        <begin position="123"/>
        <end position="141"/>
    </location>
</feature>
<reference evidence="9" key="1">
    <citation type="submission" date="2017-05" db="EMBL/GenBank/DDBJ databases">
        <title>The Genome Sequence of Enterococcus sp. 9E7_DIV0242.</title>
        <authorList>
            <consortium name="The Broad Institute Genomics Platform"/>
            <consortium name="The Broad Institute Genomic Center for Infectious Diseases"/>
            <person name="Earl A."/>
            <person name="Manson A."/>
            <person name="Schwartman J."/>
            <person name="Gilmore M."/>
            <person name="Abouelleil A."/>
            <person name="Cao P."/>
            <person name="Chapman S."/>
            <person name="Cusick C."/>
            <person name="Shea T."/>
            <person name="Young S."/>
            <person name="Neafsey D."/>
            <person name="Nusbaum C."/>
            <person name="Birren B."/>
        </authorList>
    </citation>
    <scope>NUCLEOTIDE SEQUENCE [LARGE SCALE GENOMIC DNA]</scope>
    <source>
        <strain evidence="9">9E7_DIV0242</strain>
    </source>
</reference>
<protein>
    <submittedName>
        <fullName evidence="9">ABC transporter permease</fullName>
    </submittedName>
</protein>
<keyword evidence="6 7" id="KW-0472">Membrane</keyword>
<keyword evidence="3" id="KW-1003">Cell membrane</keyword>
<feature type="transmembrane region" description="Helical" evidence="7">
    <location>
        <begin position="202"/>
        <end position="223"/>
    </location>
</feature>
<comment type="subcellular location">
    <subcellularLocation>
        <location evidence="1 7">Cell membrane</location>
        <topology evidence="1 7">Multi-pass membrane protein</topology>
    </subcellularLocation>
</comment>
<reference evidence="10" key="2">
    <citation type="submission" date="2017-05" db="EMBL/GenBank/DDBJ databases">
        <authorList>
            <consortium name="The Broad Institute Genomics Platform"/>
            <consortium name="The Broad Institute Genomic Center for Infectious Diseases"/>
            <person name="Earl A."/>
            <person name="Manson A."/>
            <person name="Schwartman J."/>
            <person name="Gilmore M."/>
            <person name="Abouelleil A."/>
            <person name="Cao P."/>
            <person name="Chapman S."/>
            <person name="Cusick C."/>
            <person name="Shea T."/>
            <person name="Young S."/>
            <person name="Neafsey D."/>
            <person name="Nusbaum C."/>
            <person name="Birren B."/>
        </authorList>
    </citation>
    <scope>NUCLEOTIDE SEQUENCE</scope>
    <source>
        <strain evidence="10">9E7_DIV0242</strain>
    </source>
</reference>
<evidence type="ECO:0000256" key="2">
    <source>
        <dbReference type="ARBA" id="ARBA00022448"/>
    </source>
</evidence>
<dbReference type="EMBL" id="CP147247">
    <property type="protein sequence ID" value="WYJ88374.1"/>
    <property type="molecule type" value="Genomic_DNA"/>
</dbReference>
<dbReference type="GO" id="GO:0005886">
    <property type="term" value="C:plasma membrane"/>
    <property type="evidence" value="ECO:0007669"/>
    <property type="project" value="UniProtKB-SubCell"/>
</dbReference>
<keyword evidence="2 7" id="KW-0813">Transport</keyword>
<sequence>MQMTAKSKTLPVQEKQLKKKRSVAKKTLLFVILTVLGLVTLVPFIWMVSASFKANNDVYTVPIQWIPKEWHPENYVKIWERVPLLTFFKNTGILSVLITLIQLFTSSFAAYGFSKMYFKGRDLLFLAYIATIAVPWQSYMIPQFIMMRKLGLTDTIWSLVLLQAFSAFGVFLLKQYYSSIPDELCESARIDGLSEWGIYRKIILPLTKPAIASLTIITFVNTWNDYMGPFIYLTSTENKTIQLGLKMFVGLYDVEYALIMAASVLSILPVAIVFLAMQKYFVEGIATSGMKG</sequence>
<feature type="transmembrane region" description="Helical" evidence="7">
    <location>
        <begin position="256"/>
        <end position="277"/>
    </location>
</feature>
<keyword evidence="4 7" id="KW-0812">Transmembrane</keyword>
<dbReference type="EMBL" id="NGMM01000001">
    <property type="protein sequence ID" value="OTP18328.1"/>
    <property type="molecule type" value="Genomic_DNA"/>
</dbReference>
<dbReference type="InterPro" id="IPR035906">
    <property type="entry name" value="MetI-like_sf"/>
</dbReference>
<comment type="similarity">
    <text evidence="7">Belongs to the binding-protein-dependent transport system permease family.</text>
</comment>
<dbReference type="PROSITE" id="PS50928">
    <property type="entry name" value="ABC_TM1"/>
    <property type="match status" value="1"/>
</dbReference>
<dbReference type="Proteomes" id="UP000195141">
    <property type="component" value="Chromosome"/>
</dbReference>
<evidence type="ECO:0000313" key="10">
    <source>
        <dbReference type="EMBL" id="WYJ88374.1"/>
    </source>
</evidence>
<dbReference type="GO" id="GO:0055085">
    <property type="term" value="P:transmembrane transport"/>
    <property type="evidence" value="ECO:0007669"/>
    <property type="project" value="InterPro"/>
</dbReference>
<dbReference type="PANTHER" id="PTHR43744:SF12">
    <property type="entry name" value="ABC TRANSPORTER PERMEASE PROTEIN MG189-RELATED"/>
    <property type="match status" value="1"/>
</dbReference>
<keyword evidence="11" id="KW-1185">Reference proteome</keyword>
<evidence type="ECO:0000256" key="1">
    <source>
        <dbReference type="ARBA" id="ARBA00004651"/>
    </source>
</evidence>
<evidence type="ECO:0000256" key="4">
    <source>
        <dbReference type="ARBA" id="ARBA00022692"/>
    </source>
</evidence>
<gene>
    <name evidence="10" type="ORF">A5888_000093</name>
    <name evidence="9" type="ORF">A5888_000142</name>
</gene>
<feature type="transmembrane region" description="Helical" evidence="7">
    <location>
        <begin position="28"/>
        <end position="48"/>
    </location>
</feature>
<dbReference type="OrthoDB" id="9771544at2"/>
<dbReference type="Gene3D" id="1.10.3720.10">
    <property type="entry name" value="MetI-like"/>
    <property type="match status" value="1"/>
</dbReference>